<dbReference type="Gene3D" id="3.30.70.1620">
    <property type="match status" value="1"/>
</dbReference>
<evidence type="ECO:0000256" key="6">
    <source>
        <dbReference type="ARBA" id="ARBA00022776"/>
    </source>
</evidence>
<dbReference type="OMA" id="KHMDFQR"/>
<dbReference type="AlphaFoldDB" id="A0A1Y1IKI5"/>
<accession>A0A1Y1IKI5</accession>
<comment type="subcellular location">
    <subcellularLocation>
        <location evidence="2">Chromosome</location>
    </subcellularLocation>
    <subcellularLocation>
        <location evidence="1 11">Nucleus</location>
    </subcellularLocation>
</comment>
<evidence type="ECO:0000256" key="4">
    <source>
        <dbReference type="ARBA" id="ARBA00022454"/>
    </source>
</evidence>
<dbReference type="GO" id="GO:0008278">
    <property type="term" value="C:cohesin complex"/>
    <property type="evidence" value="ECO:0000318"/>
    <property type="project" value="GO_Central"/>
</dbReference>
<keyword evidence="6" id="KW-0498">Mitosis</keyword>
<dbReference type="GO" id="GO:0005634">
    <property type="term" value="C:nucleus"/>
    <property type="evidence" value="ECO:0000318"/>
    <property type="project" value="GO_Central"/>
</dbReference>
<evidence type="ECO:0000256" key="1">
    <source>
        <dbReference type="ARBA" id="ARBA00004123"/>
    </source>
</evidence>
<feature type="coiled-coil region" evidence="12">
    <location>
        <begin position="709"/>
        <end position="778"/>
    </location>
</feature>
<evidence type="ECO:0000256" key="9">
    <source>
        <dbReference type="ARBA" id="ARBA00023254"/>
    </source>
</evidence>
<evidence type="ECO:0000256" key="8">
    <source>
        <dbReference type="ARBA" id="ARBA00023242"/>
    </source>
</evidence>
<evidence type="ECO:0000313" key="16">
    <source>
        <dbReference type="Proteomes" id="UP000054558"/>
    </source>
</evidence>
<feature type="coiled-coil region" evidence="12">
    <location>
        <begin position="803"/>
        <end position="912"/>
    </location>
</feature>
<feature type="compositionally biased region" description="Polar residues" evidence="13">
    <location>
        <begin position="977"/>
        <end position="989"/>
    </location>
</feature>
<dbReference type="GO" id="GO:0016887">
    <property type="term" value="F:ATP hydrolysis activity"/>
    <property type="evidence" value="ECO:0007669"/>
    <property type="project" value="InterPro"/>
</dbReference>
<evidence type="ECO:0000256" key="2">
    <source>
        <dbReference type="ARBA" id="ARBA00004286"/>
    </source>
</evidence>
<evidence type="ECO:0000256" key="7">
    <source>
        <dbReference type="ARBA" id="ARBA00023054"/>
    </source>
</evidence>
<dbReference type="Gene3D" id="6.10.250.3110">
    <property type="match status" value="1"/>
</dbReference>
<feature type="region of interest" description="Disordered" evidence="13">
    <location>
        <begin position="194"/>
        <end position="216"/>
    </location>
</feature>
<evidence type="ECO:0000256" key="11">
    <source>
        <dbReference type="PIRNR" id="PIRNR005719"/>
    </source>
</evidence>
<dbReference type="Pfam" id="PF06470">
    <property type="entry name" value="SMC_hinge"/>
    <property type="match status" value="1"/>
</dbReference>
<dbReference type="SUPFAM" id="SSF52540">
    <property type="entry name" value="P-loop containing nucleoside triphosphate hydrolases"/>
    <property type="match status" value="1"/>
</dbReference>
<protein>
    <recommendedName>
        <fullName evidence="11">Structural maintenance of chromosomes protein</fullName>
    </recommendedName>
</protein>
<organism evidence="15 16">
    <name type="scientific">Klebsormidium nitens</name>
    <name type="common">Green alga</name>
    <name type="synonym">Ulothrix nitens</name>
    <dbReference type="NCBI Taxonomy" id="105231"/>
    <lineage>
        <taxon>Eukaryota</taxon>
        <taxon>Viridiplantae</taxon>
        <taxon>Streptophyta</taxon>
        <taxon>Klebsormidiophyceae</taxon>
        <taxon>Klebsormidiales</taxon>
        <taxon>Klebsormidiaceae</taxon>
        <taxon>Klebsormidium</taxon>
    </lineage>
</organism>
<dbReference type="Proteomes" id="UP000054558">
    <property type="component" value="Unassembled WGS sequence"/>
</dbReference>
<keyword evidence="7 12" id="KW-0175">Coiled coil</keyword>
<dbReference type="EMBL" id="DF237526">
    <property type="protein sequence ID" value="GAQ89919.1"/>
    <property type="molecule type" value="Genomic_DNA"/>
</dbReference>
<dbReference type="GO" id="GO:0051301">
    <property type="term" value="P:cell division"/>
    <property type="evidence" value="ECO:0007669"/>
    <property type="project" value="UniProtKB-KW"/>
</dbReference>
<feature type="compositionally biased region" description="Basic and acidic residues" evidence="13">
    <location>
        <begin position="992"/>
        <end position="1001"/>
    </location>
</feature>
<keyword evidence="5" id="KW-0132">Cell division</keyword>
<feature type="compositionally biased region" description="Basic and acidic residues" evidence="13">
    <location>
        <begin position="202"/>
        <end position="216"/>
    </location>
</feature>
<evidence type="ECO:0000256" key="10">
    <source>
        <dbReference type="ARBA" id="ARBA00023306"/>
    </source>
</evidence>
<dbReference type="InterPro" id="IPR010935">
    <property type="entry name" value="SMC_hinge"/>
</dbReference>
<dbReference type="OrthoDB" id="5575062at2759"/>
<dbReference type="SUPFAM" id="SSF75553">
    <property type="entry name" value="Smc hinge domain"/>
    <property type="match status" value="1"/>
</dbReference>
<dbReference type="Pfam" id="PF02463">
    <property type="entry name" value="SMC_N"/>
    <property type="match status" value="1"/>
</dbReference>
<keyword evidence="4" id="KW-0158">Chromosome</keyword>
<dbReference type="PANTHER" id="PTHR18937:SF12">
    <property type="entry name" value="STRUCTURAL MAINTENANCE OF CHROMOSOMES PROTEIN"/>
    <property type="match status" value="1"/>
</dbReference>
<evidence type="ECO:0000256" key="12">
    <source>
        <dbReference type="SAM" id="Coils"/>
    </source>
</evidence>
<dbReference type="PIRSF" id="PIRSF005719">
    <property type="entry name" value="SMC"/>
    <property type="match status" value="1"/>
</dbReference>
<gene>
    <name evidence="15" type="ORF">KFL_005770060</name>
</gene>
<feature type="compositionally biased region" description="Basic and acidic residues" evidence="13">
    <location>
        <begin position="453"/>
        <end position="467"/>
    </location>
</feature>
<evidence type="ECO:0000313" key="15">
    <source>
        <dbReference type="EMBL" id="GAQ89919.1"/>
    </source>
</evidence>
<comment type="similarity">
    <text evidence="3">Belongs to the SMC family. SMC1 subfamily.</text>
</comment>
<dbReference type="InterPro" id="IPR036277">
    <property type="entry name" value="SMC_hinge_sf"/>
</dbReference>
<feature type="domain" description="SMC hinge" evidence="14">
    <location>
        <begin position="517"/>
        <end position="633"/>
    </location>
</feature>
<keyword evidence="10" id="KW-0131">Cell cycle</keyword>
<dbReference type="GO" id="GO:0005524">
    <property type="term" value="F:ATP binding"/>
    <property type="evidence" value="ECO:0007669"/>
    <property type="project" value="InterPro"/>
</dbReference>
<dbReference type="InterPro" id="IPR024704">
    <property type="entry name" value="SMC"/>
</dbReference>
<keyword evidence="9" id="KW-0469">Meiosis</keyword>
<sequence>MPDTIMPSNGSIHRLEVDNFKSYKGHQVIGPFLNFTAIIGPNGAGKSNLMDAISFVLGVRSSHLRGSQLRDLVYAYDDKEREVRRKAHVKLVYLQGDGTELSFTRGITLQSASEYRIDDKVVSWDEYNNKMRSLGILVKARNFLVFQGDVESVSTKSPKELTALFEHISTSDELTKDYEELDSKREQAVQRTMFSYQKKKTTSGERKQKKEQKEEAEKHLALQEDLTKLKTEHFLYQLFNIDRDIKGTTAELEALNSELKAVEQEQGGVESEVKEKKKEQARHSKEVLLAEKKAAKKKADAEKKQPDLVKLKEEIKRVEKNLQASEKGLTAKKAEHEKQVAEVQKLEQSLEQLTTLLEENEGEESSSKMDLATNQLAEYNRLKAEAGAKTAKLQKERDALDAQQQTDLEAQRNLEDNISQLSAREQQLEGQEEVTLERRKKIVEAMEEAKGTLAEKKREAEEMAERNKKARTRSVTLQGQIEKIEGQIAEARADLRLSERDRKAAEALEGMKRLYGHAVRGRLSDLCEPTQRKYQMAIAVAMGKNFDAIVVEDEKTAKDCIQYLKEQRAPVMTFIPLQTIKAKAVPEHLRALGGSAKLILDVLQYDASLEKAFLFACGQTLVCDTVEETKKLAYSSERHKVVALDGTLIAKNGNVTGGVSSGMEAKSKRWDDKAVEALEKKREAYEAEKAELGDPRQLDLALQELQTSIAGIERKLQLSAVSLEELEKKIAEIRSERKVNSQKQKSVQPELVQIRDAVSKREAAMAKLQVRINEVKDRIFAEFSRGVGVASIREYEEKYLKEHKEMDERRLHLKNQIAKIKSQLEYERRRNTEEPVKQTKEQISEAKEELKELQQKLADVKEEVDAITAELDAITAESQESKQKADAVEEEISALKKQISEKTQAAGKLKKQITAKETHIEQLKSVRSEVLEACELEQVPLPRVDSDAAEDESEPMDVDSGEPSASEPATLRGTGIDYSSLSRKYQQPASGPEREKLESELRSRIEAMTAEMEKTAPNLKALDQYEQLRDKERGVVEEFEAARKEEKQITEEFNKVKNERYARFMAAFTHISTEIDSIYKQLTRDPDHPIGGTAYLSLENDEEPFLHGIKYTAMPPTKRFRNMEELSGGEKTVAALALLFAIHSFRPSPFFVLDEVDAALDNVNVARVAAYIHAKSRENAGQRNAGHSFQSVVISLKDTFFDKADGLIGVYRDHDQGCSRVLTKRLTTHD</sequence>
<reference evidence="15 16" key="1">
    <citation type="journal article" date="2014" name="Nat. Commun.">
        <title>Klebsormidium flaccidum genome reveals primary factors for plant terrestrial adaptation.</title>
        <authorList>
            <person name="Hori K."/>
            <person name="Maruyama F."/>
            <person name="Fujisawa T."/>
            <person name="Togashi T."/>
            <person name="Yamamoto N."/>
            <person name="Seo M."/>
            <person name="Sato S."/>
            <person name="Yamada T."/>
            <person name="Mori H."/>
            <person name="Tajima N."/>
            <person name="Moriyama T."/>
            <person name="Ikeuchi M."/>
            <person name="Watanabe M."/>
            <person name="Wada H."/>
            <person name="Kobayashi K."/>
            <person name="Saito M."/>
            <person name="Masuda T."/>
            <person name="Sasaki-Sekimoto Y."/>
            <person name="Mashiguchi K."/>
            <person name="Awai K."/>
            <person name="Shimojima M."/>
            <person name="Masuda S."/>
            <person name="Iwai M."/>
            <person name="Nobusawa T."/>
            <person name="Narise T."/>
            <person name="Kondo S."/>
            <person name="Saito H."/>
            <person name="Sato R."/>
            <person name="Murakawa M."/>
            <person name="Ihara Y."/>
            <person name="Oshima-Yamada Y."/>
            <person name="Ohtaka K."/>
            <person name="Satoh M."/>
            <person name="Sonobe K."/>
            <person name="Ishii M."/>
            <person name="Ohtani R."/>
            <person name="Kanamori-Sato M."/>
            <person name="Honoki R."/>
            <person name="Miyazaki D."/>
            <person name="Mochizuki H."/>
            <person name="Umetsu J."/>
            <person name="Higashi K."/>
            <person name="Shibata D."/>
            <person name="Kamiya Y."/>
            <person name="Sato N."/>
            <person name="Nakamura Y."/>
            <person name="Tabata S."/>
            <person name="Ida S."/>
            <person name="Kurokawa K."/>
            <person name="Ohta H."/>
        </authorList>
    </citation>
    <scope>NUCLEOTIDE SEQUENCE [LARGE SCALE GENOMIC DNA]</scope>
    <source>
        <strain evidence="15 16">NIES-2285</strain>
    </source>
</reference>
<feature type="region of interest" description="Disordered" evidence="13">
    <location>
        <begin position="453"/>
        <end position="473"/>
    </location>
</feature>
<evidence type="ECO:0000256" key="13">
    <source>
        <dbReference type="SAM" id="MobiDB-lite"/>
    </source>
</evidence>
<evidence type="ECO:0000259" key="14">
    <source>
        <dbReference type="SMART" id="SM00968"/>
    </source>
</evidence>
<dbReference type="Gene3D" id="1.20.1060.20">
    <property type="match status" value="1"/>
</dbReference>
<evidence type="ECO:0000256" key="3">
    <source>
        <dbReference type="ARBA" id="ARBA00005597"/>
    </source>
</evidence>
<dbReference type="STRING" id="105231.A0A1Y1IKI5"/>
<dbReference type="GO" id="GO:0003677">
    <property type="term" value="F:DNA binding"/>
    <property type="evidence" value="ECO:0000318"/>
    <property type="project" value="GO_Central"/>
</dbReference>
<feature type="coiled-coil region" evidence="12">
    <location>
        <begin position="1022"/>
        <end position="1059"/>
    </location>
</feature>
<feature type="compositionally biased region" description="Acidic residues" evidence="13">
    <location>
        <begin position="947"/>
        <end position="960"/>
    </location>
</feature>
<dbReference type="InterPro" id="IPR028468">
    <property type="entry name" value="Smc1_ABC"/>
</dbReference>
<dbReference type="Gene3D" id="3.40.50.300">
    <property type="entry name" value="P-loop containing nucleotide triphosphate hydrolases"/>
    <property type="match status" value="2"/>
</dbReference>
<dbReference type="CDD" id="cd03275">
    <property type="entry name" value="ABC_SMC1_euk"/>
    <property type="match status" value="1"/>
</dbReference>
<feature type="region of interest" description="Disordered" evidence="13">
    <location>
        <begin position="941"/>
        <end position="1001"/>
    </location>
</feature>
<dbReference type="PANTHER" id="PTHR18937">
    <property type="entry name" value="STRUCTURAL MAINTENANCE OF CHROMOSOMES SMC FAMILY MEMBER"/>
    <property type="match status" value="1"/>
</dbReference>
<name>A0A1Y1IKI5_KLENI</name>
<proteinExistence type="inferred from homology"/>
<dbReference type="GO" id="GO:0051321">
    <property type="term" value="P:meiotic cell cycle"/>
    <property type="evidence" value="ECO:0007669"/>
    <property type="project" value="UniProtKB-KW"/>
</dbReference>
<dbReference type="SMART" id="SM00968">
    <property type="entry name" value="SMC_hinge"/>
    <property type="match status" value="1"/>
</dbReference>
<dbReference type="GO" id="GO:0007062">
    <property type="term" value="P:sister chromatid cohesion"/>
    <property type="evidence" value="ECO:0000318"/>
    <property type="project" value="GO_Central"/>
</dbReference>
<evidence type="ECO:0000256" key="5">
    <source>
        <dbReference type="ARBA" id="ARBA00022618"/>
    </source>
</evidence>
<dbReference type="InterPro" id="IPR027417">
    <property type="entry name" value="P-loop_NTPase"/>
</dbReference>
<dbReference type="FunFam" id="3.40.50.300:FF:000564">
    <property type="entry name" value="Structural maintenance of chromosomes 1A"/>
    <property type="match status" value="1"/>
</dbReference>
<keyword evidence="8 11" id="KW-0539">Nucleus</keyword>
<keyword evidence="16" id="KW-1185">Reference proteome</keyword>
<dbReference type="InterPro" id="IPR003395">
    <property type="entry name" value="RecF/RecN/SMC_N"/>
</dbReference>